<dbReference type="EMBL" id="JAVDXT010000002">
    <property type="protein sequence ID" value="MDR7377730.1"/>
    <property type="molecule type" value="Genomic_DNA"/>
</dbReference>
<dbReference type="InterPro" id="IPR012132">
    <property type="entry name" value="GMC_OxRdtase"/>
</dbReference>
<comment type="similarity">
    <text evidence="1">Belongs to the GMC oxidoreductase family.</text>
</comment>
<organism evidence="3 4">
    <name type="scientific">Rhodoferax ferrireducens</name>
    <dbReference type="NCBI Taxonomy" id="192843"/>
    <lineage>
        <taxon>Bacteria</taxon>
        <taxon>Pseudomonadati</taxon>
        <taxon>Pseudomonadota</taxon>
        <taxon>Betaproteobacteria</taxon>
        <taxon>Burkholderiales</taxon>
        <taxon>Comamonadaceae</taxon>
        <taxon>Rhodoferax</taxon>
    </lineage>
</organism>
<dbReference type="PROSITE" id="PS00624">
    <property type="entry name" value="GMC_OXRED_2"/>
    <property type="match status" value="1"/>
</dbReference>
<comment type="caution">
    <text evidence="3">The sequence shown here is derived from an EMBL/GenBank/DDBJ whole genome shotgun (WGS) entry which is preliminary data.</text>
</comment>
<dbReference type="Gene3D" id="3.50.50.60">
    <property type="entry name" value="FAD/NAD(P)-binding domain"/>
    <property type="match status" value="1"/>
</dbReference>
<dbReference type="InterPro" id="IPR000172">
    <property type="entry name" value="GMC_OxRdtase_N"/>
</dbReference>
<feature type="domain" description="Glucose-methanol-choline oxidoreductase N-terminal" evidence="2">
    <location>
        <begin position="326"/>
        <end position="340"/>
    </location>
</feature>
<evidence type="ECO:0000256" key="1">
    <source>
        <dbReference type="ARBA" id="ARBA00010790"/>
    </source>
</evidence>
<sequence>MVDAETCEWDYIIVGSGAGGGTLAARLVEAGMRVFLLEAGGDPRLAQGPRLPEDYDVPGFHAFACENPAMAWNFQVRHYADEARQARDPKYSTERQGVLYPRAAALGGCTAHNAMIFMRPHDSDWDQIATLTGDPSWRAPQMQRYAQQLENCHHRPIWRGLRRLGLDPTGHGWNGWLQTERPVPLEALGDPQMRGLVGQTARNFTRELPTPLRSALRWLRGKGDPNARPWGGGSFEGLCYTPLSTADGSRTGARERVLQAATRHPERLHIELHALATRVLLDGQGKACGVEFLKGERLYRAHAATSSIPGRRKQVRARREVILCGGAFNTPQLLMLSGIGPADALHSHGIPLQVDLPGVGRNLQDRYEVAVTHRMQRPWQMLSKARFARGDPQWQRWNELRAGMYATNGAALGLVRKSDPTLPEPDIFCMALPARFEGYAPGFAELIRQHADSLTWAVLKAHTLNRAGSVSLRSADPCDMPLVNFRYFEEGSDSTGGDLQSVVQAIRFVRGLTAPPQARGLIAEECLPGPGVQSDAALADYVRNTAWGHHASCSCPIGPAADGGVLNSRFAVHGTRGLRVVDASVFPRIPGFFIAAAVYMVGEKAADVLLQDAAQT</sequence>
<reference evidence="3 4" key="1">
    <citation type="submission" date="2023-07" db="EMBL/GenBank/DDBJ databases">
        <title>Sorghum-associated microbial communities from plants grown in Nebraska, USA.</title>
        <authorList>
            <person name="Schachtman D."/>
        </authorList>
    </citation>
    <scope>NUCLEOTIDE SEQUENCE [LARGE SCALE GENOMIC DNA]</scope>
    <source>
        <strain evidence="3 4">BE313</strain>
    </source>
</reference>
<proteinExistence type="inferred from homology"/>
<dbReference type="Pfam" id="PF00732">
    <property type="entry name" value="GMC_oxred_N"/>
    <property type="match status" value="1"/>
</dbReference>
<evidence type="ECO:0000259" key="2">
    <source>
        <dbReference type="PROSITE" id="PS00624"/>
    </source>
</evidence>
<dbReference type="PIRSF" id="PIRSF000137">
    <property type="entry name" value="Alcohol_oxidase"/>
    <property type="match status" value="1"/>
</dbReference>
<dbReference type="InterPro" id="IPR036188">
    <property type="entry name" value="FAD/NAD-bd_sf"/>
</dbReference>
<keyword evidence="4" id="KW-1185">Reference proteome</keyword>
<dbReference type="Gene3D" id="3.30.560.10">
    <property type="entry name" value="Glucose Oxidase, domain 3"/>
    <property type="match status" value="1"/>
</dbReference>
<dbReference type="PANTHER" id="PTHR11552">
    <property type="entry name" value="GLUCOSE-METHANOL-CHOLINE GMC OXIDOREDUCTASE"/>
    <property type="match status" value="1"/>
</dbReference>
<dbReference type="SUPFAM" id="SSF51905">
    <property type="entry name" value="FAD/NAD(P)-binding domain"/>
    <property type="match status" value="1"/>
</dbReference>
<dbReference type="InterPro" id="IPR007867">
    <property type="entry name" value="GMC_OxRtase_C"/>
</dbReference>
<dbReference type="SUPFAM" id="SSF54373">
    <property type="entry name" value="FAD-linked reductases, C-terminal domain"/>
    <property type="match status" value="1"/>
</dbReference>
<dbReference type="Proteomes" id="UP001180487">
    <property type="component" value="Unassembled WGS sequence"/>
</dbReference>
<evidence type="ECO:0000313" key="4">
    <source>
        <dbReference type="Proteomes" id="UP001180487"/>
    </source>
</evidence>
<name>A0ABU2C8R4_9BURK</name>
<dbReference type="RefSeq" id="WP_310373344.1">
    <property type="nucleotide sequence ID" value="NZ_JAVDXT010000002.1"/>
</dbReference>
<gene>
    <name evidence="3" type="ORF">J2X19_002409</name>
</gene>
<dbReference type="Pfam" id="PF05199">
    <property type="entry name" value="GMC_oxred_C"/>
    <property type="match status" value="1"/>
</dbReference>
<evidence type="ECO:0000313" key="3">
    <source>
        <dbReference type="EMBL" id="MDR7377730.1"/>
    </source>
</evidence>
<dbReference type="PANTHER" id="PTHR11552:SF100">
    <property type="entry name" value="DEHYDROGENASE, PUTATIVE (AFU_ORTHOLOGUE AFUA_5G00630)-RELATED"/>
    <property type="match status" value="1"/>
</dbReference>
<accession>A0ABU2C8R4</accession>
<protein>
    <submittedName>
        <fullName evidence="3">Choline dehydrogenase-like flavoprotein</fullName>
    </submittedName>
</protein>